<dbReference type="OrthoDB" id="20924at10239"/>
<organism evidence="1 2">
    <name type="scientific">Erwinia phage vB_EamM_Huxley</name>
    <dbReference type="NCBI Taxonomy" id="1883373"/>
    <lineage>
        <taxon>Viruses</taxon>
        <taxon>Duplodnaviria</taxon>
        <taxon>Heunggongvirae</taxon>
        <taxon>Uroviricota</taxon>
        <taxon>Caudoviricetes</taxon>
        <taxon>Chimalliviridae</taxon>
        <taxon>Machinavirus</taxon>
        <taxon>Machinavirus machina</taxon>
    </lineage>
</organism>
<dbReference type="GeneID" id="29069164"/>
<reference evidence="2" key="1">
    <citation type="submission" date="2016-06" db="EMBL/GenBank/DDBJ databases">
        <authorList>
            <person name="Berg J.A."/>
            <person name="Grossarth S.E."/>
            <person name="Jarvis T.M."/>
            <person name="Merrill B.D."/>
            <person name="Breakwell D.P."/>
            <person name="Hope S."/>
            <person name="Grose J.H."/>
        </authorList>
    </citation>
    <scope>NUCLEOTIDE SEQUENCE [LARGE SCALE GENOMIC DNA]</scope>
</reference>
<protein>
    <submittedName>
        <fullName evidence="1">Uncharacterized protein</fullName>
    </submittedName>
</protein>
<dbReference type="Proteomes" id="UP000203302">
    <property type="component" value="Segment"/>
</dbReference>
<dbReference type="RefSeq" id="YP_009293010.1">
    <property type="nucleotide sequence ID" value="NC_031127.1"/>
</dbReference>
<dbReference type="KEGG" id="vg:29069164"/>
<dbReference type="EMBL" id="KX397368">
    <property type="protein sequence ID" value="ANZ49124.1"/>
    <property type="molecule type" value="Genomic_DNA"/>
</dbReference>
<evidence type="ECO:0000313" key="2">
    <source>
        <dbReference type="Proteomes" id="UP000203302"/>
    </source>
</evidence>
<name>A0A1B2ID28_9CAUD</name>
<evidence type="ECO:0000313" key="1">
    <source>
        <dbReference type="EMBL" id="ANZ49124.1"/>
    </source>
</evidence>
<accession>A0A1B2ID28</accession>
<proteinExistence type="predicted"/>
<sequence>MVVAVGTLSTRGWAKTTGDMITELMNHYTEAGYSQSVIYRGNIKSFSFRCAAFAQDPEELASKVQQDLVSLYGGVFTAGVEVECTYEYLNDSDIRYRLIISLRVLPAVGGDWVDAMRYVNVDKGAYGG</sequence>
<gene>
    <name evidence="1" type="ORF">HUXLEY_42</name>
</gene>